<protein>
    <submittedName>
        <fullName evidence="1">Uncharacterized protein</fullName>
    </submittedName>
</protein>
<name>A0A6P2D9T9_9BACT</name>
<dbReference type="EMBL" id="LR593886">
    <property type="protein sequence ID" value="VTR96260.1"/>
    <property type="molecule type" value="Genomic_DNA"/>
</dbReference>
<proteinExistence type="predicted"/>
<keyword evidence="2" id="KW-1185">Reference proteome</keyword>
<reference evidence="1 2" key="1">
    <citation type="submission" date="2019-05" db="EMBL/GenBank/DDBJ databases">
        <authorList>
            <consortium name="Science for Life Laboratories"/>
        </authorList>
    </citation>
    <scope>NUCLEOTIDE SEQUENCE [LARGE SCALE GENOMIC DNA]</scope>
    <source>
        <strain evidence="1">Soil9</strain>
    </source>
</reference>
<gene>
    <name evidence="1" type="ORF">SOIL9_14540</name>
</gene>
<sequence length="196" mass="21595">MIRFWDVTATRTGRAGAGSFGHRGVAGRGAMGTTYHYASLTKREWFSTDTLGGNSKFRGLGLNLTARGFDLLLVRDLAPVAPAGPVRAGRWAGDAVAIISDTDDEWLRYYDEFADLTADIILLVVSHDGFDRIGDAAAEGSGLFMELCHLVVTRQTPVLEAHMRARFGARFWSRYQDVCREHSWFKPGDIARPGSI</sequence>
<dbReference type="Proteomes" id="UP000464178">
    <property type="component" value="Chromosome"/>
</dbReference>
<dbReference type="AlphaFoldDB" id="A0A6P2D9T9"/>
<dbReference type="KEGG" id="gms:SOIL9_14540"/>
<organism evidence="1 2">
    <name type="scientific">Gemmata massiliana</name>
    <dbReference type="NCBI Taxonomy" id="1210884"/>
    <lineage>
        <taxon>Bacteria</taxon>
        <taxon>Pseudomonadati</taxon>
        <taxon>Planctomycetota</taxon>
        <taxon>Planctomycetia</taxon>
        <taxon>Gemmatales</taxon>
        <taxon>Gemmataceae</taxon>
        <taxon>Gemmata</taxon>
    </lineage>
</organism>
<dbReference type="RefSeq" id="WP_162670569.1">
    <property type="nucleotide sequence ID" value="NZ_LR593886.1"/>
</dbReference>
<evidence type="ECO:0000313" key="2">
    <source>
        <dbReference type="Proteomes" id="UP000464178"/>
    </source>
</evidence>
<accession>A0A6P2D9T9</accession>
<evidence type="ECO:0000313" key="1">
    <source>
        <dbReference type="EMBL" id="VTR96260.1"/>
    </source>
</evidence>